<dbReference type="GO" id="GO:0003964">
    <property type="term" value="F:RNA-directed DNA polymerase activity"/>
    <property type="evidence" value="ECO:0007669"/>
    <property type="project" value="UniProtKB-KW"/>
</dbReference>
<keyword evidence="2" id="KW-0695">RNA-directed DNA polymerase</keyword>
<dbReference type="PANTHER" id="PTHR46890">
    <property type="entry name" value="NON-LTR RETROLELEMENT REVERSE TRANSCRIPTASE-LIKE PROTEIN-RELATED"/>
    <property type="match status" value="1"/>
</dbReference>
<protein>
    <submittedName>
        <fullName evidence="2">RNA-directed DNA polymerase, eukaryota</fullName>
    </submittedName>
</protein>
<dbReference type="EMBL" id="BKCJ010008902">
    <property type="protein sequence ID" value="GEU84481.1"/>
    <property type="molecule type" value="Genomic_DNA"/>
</dbReference>
<dbReference type="SUPFAM" id="SSF56219">
    <property type="entry name" value="DNase I-like"/>
    <property type="match status" value="1"/>
</dbReference>
<evidence type="ECO:0000256" key="1">
    <source>
        <dbReference type="SAM" id="MobiDB-lite"/>
    </source>
</evidence>
<dbReference type="Gene3D" id="3.60.10.10">
    <property type="entry name" value="Endonuclease/exonuclease/phosphatase"/>
    <property type="match status" value="1"/>
</dbReference>
<feature type="region of interest" description="Disordered" evidence="1">
    <location>
        <begin position="188"/>
        <end position="207"/>
    </location>
</feature>
<organism evidence="2">
    <name type="scientific">Tanacetum cinerariifolium</name>
    <name type="common">Dalmatian daisy</name>
    <name type="synonym">Chrysanthemum cinerariifolium</name>
    <dbReference type="NCBI Taxonomy" id="118510"/>
    <lineage>
        <taxon>Eukaryota</taxon>
        <taxon>Viridiplantae</taxon>
        <taxon>Streptophyta</taxon>
        <taxon>Embryophyta</taxon>
        <taxon>Tracheophyta</taxon>
        <taxon>Spermatophyta</taxon>
        <taxon>Magnoliopsida</taxon>
        <taxon>eudicotyledons</taxon>
        <taxon>Gunneridae</taxon>
        <taxon>Pentapetalae</taxon>
        <taxon>asterids</taxon>
        <taxon>campanulids</taxon>
        <taxon>Asterales</taxon>
        <taxon>Asteraceae</taxon>
        <taxon>Asteroideae</taxon>
        <taxon>Anthemideae</taxon>
        <taxon>Anthemidinae</taxon>
        <taxon>Tanacetum</taxon>
    </lineage>
</organism>
<reference evidence="2" key="1">
    <citation type="journal article" date="2019" name="Sci. Rep.">
        <title>Draft genome of Tanacetum cinerariifolium, the natural source of mosquito coil.</title>
        <authorList>
            <person name="Yamashiro T."/>
            <person name="Shiraishi A."/>
            <person name="Satake H."/>
            <person name="Nakayama K."/>
        </authorList>
    </citation>
    <scope>NUCLEOTIDE SEQUENCE</scope>
</reference>
<accession>A0A6L2NE28</accession>
<gene>
    <name evidence="2" type="ORF">Tci_056459</name>
</gene>
<keyword evidence="2" id="KW-0808">Transferase</keyword>
<name>A0A6L2NE28_TANCI</name>
<dbReference type="PANTHER" id="PTHR46890:SF50">
    <property type="entry name" value="RNA-DIRECTED DNA POLYMERASE, EUKARYOTA, REVERSE TRANSCRIPTASE ZINC-BINDING DOMAIN PROTEIN-RELATED"/>
    <property type="match status" value="1"/>
</dbReference>
<dbReference type="InterPro" id="IPR036691">
    <property type="entry name" value="Endo/exonu/phosph_ase_sf"/>
</dbReference>
<comment type="caution">
    <text evidence="2">The sequence shown here is derived from an EMBL/GenBank/DDBJ whole genome shotgun (WGS) entry which is preliminary data.</text>
</comment>
<dbReference type="InterPro" id="IPR052343">
    <property type="entry name" value="Retrotransposon-Effector_Assoc"/>
</dbReference>
<sequence length="848" mass="96837">MAGSMKRMQCLCTVVDVYIPFKKSKAGKRFAFVHFIKVIQDVIQDFVSDERVVWVDIEGIPLHAWSCETFTKIRKKWGEALNIEDSSKGKLFMVRAKELFTWNPIFLPFKEKEYSSDEESVRGENSKEVQSHSSVEVDGKFNASEVDGVAETIFGDNSASFMKHNVEMAEHHSKDPFELYELLNQKKNEEESWNTSPSLSHPPGFTPVGSEAANITQHVIGEKVINLDKESSSVISAKVMNTSQVVQEEVSCNSEGCEKDIVSIIRNQGEETKMERVSHMDVKFMWGNSSYDYTCSESLGSSGGILCIWEDTVFKKDYVTISDSFVAIYRTWIPNKAKILIVAIYAPQQPMYKRVLWEYFSFFDQFISSSGLVDVKMEGFAFTWSHPLTNKMSKLDRFLISDGVISLFPSITVICLDRHLSDHRLILLCEINLDYGPTPFWLYYSWFSFAGFDEMVEQTWRSFSHSDRNGMIHFKKKLQELKKELDQGGVPDSSIHRRHELKCKLNDIKEMEATNSMQKSKVRRAIEEDENSKFFHGIINKKRSHLAIHEVFDEGMWITDPSLVKKAFLDHYGARFKKPTTAGLKLNFPFPNRLSQVQVEDLERGVSQEEIRSTVWDCGENKSPGPDGFTFEFYRKYWEFVGPDLCGAVEHFFENGSFSKGCNSSSIALIPKVTDVKFVNDYRPISLIGSVYKVVTNIMANRLALVIADIISETQSAFVAKRQILDGDGNNTRFWLDTWKGDKSFRDIFPRIFALESNHQILVAAEKLDASLEDSLHRHVRGGLEQQQFSELSSIVESVSLSSSLDRWVCSMSSDGVFSVKEVRIAIDDLYLPSQSESTRWVKVVPIK</sequence>
<proteinExistence type="predicted"/>
<dbReference type="AlphaFoldDB" id="A0A6L2NE28"/>
<keyword evidence="2" id="KW-0548">Nucleotidyltransferase</keyword>
<evidence type="ECO:0000313" key="2">
    <source>
        <dbReference type="EMBL" id="GEU84481.1"/>
    </source>
</evidence>